<accession>A8XA08</accession>
<feature type="domain" description="USP" evidence="15">
    <location>
        <begin position="781"/>
        <end position="1095"/>
    </location>
</feature>
<dbReference type="CDD" id="cd02670">
    <property type="entry name" value="Peptidase_C19N"/>
    <property type="match status" value="1"/>
</dbReference>
<dbReference type="SUPFAM" id="SSF74924">
    <property type="entry name" value="Cap-Gly domain"/>
    <property type="match status" value="1"/>
</dbReference>
<keyword evidence="8" id="KW-0645">Protease</keyword>
<dbReference type="InterPro" id="IPR000938">
    <property type="entry name" value="CAP-Gly_domain"/>
</dbReference>
<protein>
    <recommendedName>
        <fullName evidence="5">ubiquitinyl hydrolase 1</fullName>
        <ecNumber evidence="5">3.4.19.12</ecNumber>
    </recommendedName>
</protein>
<dbReference type="GO" id="GO:0004843">
    <property type="term" value="F:cysteine-type deubiquitinase activity"/>
    <property type="evidence" value="ECO:0000318"/>
    <property type="project" value="GO_Central"/>
</dbReference>
<proteinExistence type="inferred from homology"/>
<dbReference type="Proteomes" id="UP000008549">
    <property type="component" value="Unassembled WGS sequence"/>
</dbReference>
<feature type="domain" description="4Fe-4S ferredoxin-type" evidence="16">
    <location>
        <begin position="963"/>
        <end position="995"/>
    </location>
</feature>
<dbReference type="EMBL" id="HE601459">
    <property type="protein sequence ID" value="CAP29473.2"/>
    <property type="molecule type" value="Genomic_DNA"/>
</dbReference>
<comment type="similarity">
    <text evidence="4">Belongs to the peptidase C19 family.</text>
</comment>
<evidence type="ECO:0000256" key="14">
    <source>
        <dbReference type="SAM" id="MobiDB-lite"/>
    </source>
</evidence>
<evidence type="ECO:0000256" key="4">
    <source>
        <dbReference type="ARBA" id="ARBA00009085"/>
    </source>
</evidence>
<dbReference type="OMA" id="DSYICFY"/>
<comment type="subcellular location">
    <subcellularLocation>
        <location evidence="2">Cytoplasm</location>
        <location evidence="2">Cytoskeleton</location>
        <location evidence="2">Microtubule organizing center</location>
        <location evidence="2">Centrosome</location>
    </subcellularLocation>
    <subcellularLocation>
        <location evidence="3">Cytoplasm</location>
        <location evidence="3">Perinuclear region</location>
    </subcellularLocation>
</comment>
<dbReference type="FunFam" id="3.90.70.10:FF:000191">
    <property type="entry name" value="CYLinDromatosis (Human disease gene) homolog"/>
    <property type="match status" value="1"/>
</dbReference>
<dbReference type="InterPro" id="IPR028889">
    <property type="entry name" value="USP"/>
</dbReference>
<evidence type="ECO:0000313" key="19">
    <source>
        <dbReference type="WormBase" id="CBG09948"/>
    </source>
</evidence>
<dbReference type="GO" id="GO:0005813">
    <property type="term" value="C:centrosome"/>
    <property type="evidence" value="ECO:0007669"/>
    <property type="project" value="UniProtKB-SubCell"/>
</dbReference>
<dbReference type="WormBase" id="CBG09948">
    <property type="protein sequence ID" value="CBP44436"/>
    <property type="gene ID" value="WBGene00031443"/>
    <property type="gene designation" value="Cbr-cyld-1"/>
</dbReference>
<comment type="catalytic activity">
    <reaction evidence="1">
        <text>Thiol-dependent hydrolysis of ester, thioester, amide, peptide and isopeptide bonds formed by the C-terminal Gly of ubiquitin (a 76-residue protein attached to proteins as an intracellular targeting signal).</text>
        <dbReference type="EC" id="3.4.19.12"/>
    </reaction>
</comment>
<keyword evidence="13" id="KW-0862">Zinc</keyword>
<evidence type="ECO:0000256" key="10">
    <source>
        <dbReference type="ARBA" id="ARBA00022786"/>
    </source>
</evidence>
<feature type="compositionally biased region" description="Low complexity" evidence="14">
    <location>
        <begin position="548"/>
        <end position="560"/>
    </location>
</feature>
<dbReference type="InterPro" id="IPR001394">
    <property type="entry name" value="Peptidase_C19_UCH"/>
</dbReference>
<feature type="compositionally biased region" description="Basic and acidic residues" evidence="14">
    <location>
        <begin position="395"/>
        <end position="408"/>
    </location>
</feature>
<dbReference type="FunCoup" id="A8XA08">
    <property type="interactions" value="163"/>
</dbReference>
<evidence type="ECO:0000256" key="9">
    <source>
        <dbReference type="ARBA" id="ARBA00022723"/>
    </source>
</evidence>
<evidence type="ECO:0000256" key="1">
    <source>
        <dbReference type="ARBA" id="ARBA00000707"/>
    </source>
</evidence>
<dbReference type="GO" id="GO:0006508">
    <property type="term" value="P:proteolysis"/>
    <property type="evidence" value="ECO:0007669"/>
    <property type="project" value="UniProtKB-KW"/>
</dbReference>
<dbReference type="PROSITE" id="PS51379">
    <property type="entry name" value="4FE4S_FER_2"/>
    <property type="match status" value="1"/>
</dbReference>
<feature type="compositionally biased region" description="Low complexity" evidence="14">
    <location>
        <begin position="728"/>
        <end position="739"/>
    </location>
</feature>
<gene>
    <name evidence="19" type="primary">cyld-1</name>
    <name evidence="17" type="synonym">Cbr-cyld-1</name>
    <name evidence="19" type="ORF">CBG09948</name>
    <name evidence="17" type="ORF">CBG_09948</name>
</gene>
<evidence type="ECO:0000256" key="8">
    <source>
        <dbReference type="ARBA" id="ARBA00022670"/>
    </source>
</evidence>
<keyword evidence="18" id="KW-1185">Reference proteome</keyword>
<dbReference type="InParanoid" id="A8XA08"/>
<dbReference type="GO" id="GO:0048471">
    <property type="term" value="C:perinuclear region of cytoplasm"/>
    <property type="evidence" value="ECO:0007669"/>
    <property type="project" value="UniProtKB-SubCell"/>
</dbReference>
<dbReference type="InterPro" id="IPR038765">
    <property type="entry name" value="Papain-like_cys_pep_sf"/>
</dbReference>
<dbReference type="EC" id="3.4.19.12" evidence="5"/>
<feature type="compositionally biased region" description="Polar residues" evidence="14">
    <location>
        <begin position="574"/>
        <end position="584"/>
    </location>
</feature>
<sequence>MPGEFESVPELSAGSHQFRNLLDDFMGPTQLRNSFNDLNNHGFEFLGQSNTNSSSSSNVRYTNSKNRESYLVSRFTKIIASSLLFQDQNIPVGNLLDGFDFIEKPSVPYKETLVDVSDSRTKLDRDLNEEGLIVALLQRKINGLYFKKSHEEYEEPRVFEIPAGTMVREMADDDWKIPELNEWYSKNRLNRIQERIATPMEIQELDCNPRICSMVTRTDVMRISQDQAIHLLSVKPENRLELYHNIERFNFIVNLRVGNRVEVDVDDTMRRVPAKVSWIGERQQEPGIWYNVDFDTNASQWPSNSYSSHDRLNRHFDTNWNLDMSGSSSVAASNSRLYYSPNQMHMPMKGGGVSALYDNRRLVHYNGAEESYRNSAYPKPPPSQERIIPVTRQQAEFERPSRAMRPPEPDYNTYSNHHHPLPPAPPVAPRTSHSSSLNSYVGQPSRSKSVHTMQRNLYHRQHIAEQNEPVESDQLGFRVEDQCIWNNNGVEERGIIKFIGFLKGHKTLYAGVEFKNQIGAGTGVFNKEQLFHSKDGHAGFVELSTLESTSSTSSSSSSSAQHRRRLSSSRSQQMPAASGTSISVPVNVRHNINGKQASSESLSDPPPPPYAPPSPPRASSAAAAHQQPPPLPPKPIAHVEDYLIESYDIGSHVVVAHLGAQRNGVVRWLGNEVDEQGERLVRSAIVQLDDDVPTAWRRSNEAITYCGSPVTGGVLVPVQALRHNRAASSSSGHSVPMSSNYPTSHNTINRRTEEFGSMDSGVEKHHCGPAKDIQQLVGRQKGIQGYCNSCYLDATLYAMFVQSTFFDFLLEKSIKGNEKASQFQKILAQEIVFPLRKVHYVRADHVMKLRKLLAELMPHVTGLTNEEKDPEEILGFIFSEIFHAEPFIKLIGQNRAKDSQYLVPIVVDDWQGGAATSQHLLERHMRSAQVTFAKSPPVLIMQLPRYGQQKVFDKILPLETIDITPFVAGAVPACTSCGACSEVYCPTCFLTRRVFYSEIIFCRKCFHHSHLLPEIQDHQSRDLFPPAKPVKKPHSHKMVLSAVLCIETSHYVAYVRSSTNQWIFFDSMADREGLSDGFNVPVARECGNMSDWLSLQGWNRLKDADETGQIKVIGVFFLFSQVIIDFFQAMFGKAALDPLVGRLLSDSYICFYEDASATCPSSSSNLISTFKNMMN</sequence>
<keyword evidence="11" id="KW-0378">Hydrolase</keyword>
<dbReference type="STRING" id="6238.A8XA08"/>
<evidence type="ECO:0000259" key="16">
    <source>
        <dbReference type="PROSITE" id="PS51379"/>
    </source>
</evidence>
<evidence type="ECO:0000256" key="11">
    <source>
        <dbReference type="ARBA" id="ARBA00022801"/>
    </source>
</evidence>
<dbReference type="Gene3D" id="3.90.70.10">
    <property type="entry name" value="Cysteine proteinases"/>
    <property type="match status" value="1"/>
</dbReference>
<evidence type="ECO:0000256" key="6">
    <source>
        <dbReference type="ARBA" id="ARBA00022490"/>
    </source>
</evidence>
<evidence type="ECO:0000256" key="5">
    <source>
        <dbReference type="ARBA" id="ARBA00012759"/>
    </source>
</evidence>
<dbReference type="Pfam" id="PF00443">
    <property type="entry name" value="UCH"/>
    <property type="match status" value="1"/>
</dbReference>
<dbReference type="PANTHER" id="PTHR11830">
    <property type="entry name" value="40S RIBOSOMAL PROTEIN S3A"/>
    <property type="match status" value="1"/>
</dbReference>
<dbReference type="FunFam" id="2.30.30.190:FF:000026">
    <property type="entry name" value="CYLinDromatosis (Human disease gene) homolog"/>
    <property type="match status" value="1"/>
</dbReference>
<feature type="region of interest" description="Disordered" evidence="14">
    <location>
        <begin position="548"/>
        <end position="636"/>
    </location>
</feature>
<keyword evidence="9" id="KW-0479">Metal-binding</keyword>
<feature type="compositionally biased region" description="Low complexity" evidence="14">
    <location>
        <begin position="617"/>
        <end position="626"/>
    </location>
</feature>
<evidence type="ECO:0000259" key="15">
    <source>
        <dbReference type="PROSITE" id="PS50235"/>
    </source>
</evidence>
<keyword evidence="7" id="KW-0597">Phosphoprotein</keyword>
<keyword evidence="12" id="KW-0788">Thiol protease</keyword>
<feature type="compositionally biased region" description="Polar residues" evidence="14">
    <location>
        <begin position="431"/>
        <end position="446"/>
    </location>
</feature>
<reference evidence="17 18" key="1">
    <citation type="journal article" date="2003" name="PLoS Biol.">
        <title>The genome sequence of Caenorhabditis briggsae: a platform for comparative genomics.</title>
        <authorList>
            <person name="Stein L.D."/>
            <person name="Bao Z."/>
            <person name="Blasiar D."/>
            <person name="Blumenthal T."/>
            <person name="Brent M.R."/>
            <person name="Chen N."/>
            <person name="Chinwalla A."/>
            <person name="Clarke L."/>
            <person name="Clee C."/>
            <person name="Coghlan A."/>
            <person name="Coulson A."/>
            <person name="D'Eustachio P."/>
            <person name="Fitch D.H."/>
            <person name="Fulton L.A."/>
            <person name="Fulton R.E."/>
            <person name="Griffiths-Jones S."/>
            <person name="Harris T.W."/>
            <person name="Hillier L.W."/>
            <person name="Kamath R."/>
            <person name="Kuwabara P.E."/>
            <person name="Mardis E.R."/>
            <person name="Marra M.A."/>
            <person name="Miner T.L."/>
            <person name="Minx P."/>
            <person name="Mullikin J.C."/>
            <person name="Plumb R.W."/>
            <person name="Rogers J."/>
            <person name="Schein J.E."/>
            <person name="Sohrmann M."/>
            <person name="Spieth J."/>
            <person name="Stajich J.E."/>
            <person name="Wei C."/>
            <person name="Willey D."/>
            <person name="Wilson R.K."/>
            <person name="Durbin R."/>
            <person name="Waterston R.H."/>
        </authorList>
    </citation>
    <scope>NUCLEOTIDE SEQUENCE [LARGE SCALE GENOMIC DNA]</scope>
    <source>
        <strain evidence="17 18">AF16</strain>
    </source>
</reference>
<evidence type="ECO:0000256" key="2">
    <source>
        <dbReference type="ARBA" id="ARBA00004300"/>
    </source>
</evidence>
<feature type="region of interest" description="Disordered" evidence="14">
    <location>
        <begin position="392"/>
        <end position="446"/>
    </location>
</feature>
<feature type="compositionally biased region" description="Pro residues" evidence="14">
    <location>
        <begin position="604"/>
        <end position="616"/>
    </location>
</feature>
<dbReference type="SMART" id="SM01052">
    <property type="entry name" value="CAP_GLY"/>
    <property type="match status" value="1"/>
</dbReference>
<dbReference type="HOGENOM" id="CLU_008780_0_0_1"/>
<dbReference type="Gene3D" id="2.30.30.190">
    <property type="entry name" value="CAP Gly-rich-like domain"/>
    <property type="match status" value="1"/>
</dbReference>
<dbReference type="GO" id="GO:0070536">
    <property type="term" value="P:protein K63-linked deubiquitination"/>
    <property type="evidence" value="ECO:0000318"/>
    <property type="project" value="GO_Central"/>
</dbReference>
<evidence type="ECO:0000313" key="18">
    <source>
        <dbReference type="Proteomes" id="UP000008549"/>
    </source>
</evidence>
<evidence type="ECO:0000313" key="17">
    <source>
        <dbReference type="EMBL" id="CAP29473.2"/>
    </source>
</evidence>
<dbReference type="eggNOG" id="KOG3556">
    <property type="taxonomic scope" value="Eukaryota"/>
</dbReference>
<dbReference type="GO" id="GO:0005829">
    <property type="term" value="C:cytosol"/>
    <property type="evidence" value="ECO:0000318"/>
    <property type="project" value="GO_Central"/>
</dbReference>
<evidence type="ECO:0000256" key="13">
    <source>
        <dbReference type="ARBA" id="ARBA00022833"/>
    </source>
</evidence>
<dbReference type="AlphaFoldDB" id="A8XA08"/>
<keyword evidence="10" id="KW-0833">Ubl conjugation pathway</keyword>
<dbReference type="PROSITE" id="PS50235">
    <property type="entry name" value="USP_3"/>
    <property type="match status" value="1"/>
</dbReference>
<dbReference type="SUPFAM" id="SSF54001">
    <property type="entry name" value="Cysteine proteinases"/>
    <property type="match status" value="1"/>
</dbReference>
<keyword evidence="6" id="KW-0963">Cytoplasm</keyword>
<name>A8XA08_CAEBR</name>
<evidence type="ECO:0000256" key="12">
    <source>
        <dbReference type="ARBA" id="ARBA00022807"/>
    </source>
</evidence>
<evidence type="ECO:0000256" key="7">
    <source>
        <dbReference type="ARBA" id="ARBA00022553"/>
    </source>
</evidence>
<organism evidence="17 18">
    <name type="scientific">Caenorhabditis briggsae</name>
    <dbReference type="NCBI Taxonomy" id="6238"/>
    <lineage>
        <taxon>Eukaryota</taxon>
        <taxon>Metazoa</taxon>
        <taxon>Ecdysozoa</taxon>
        <taxon>Nematoda</taxon>
        <taxon>Chromadorea</taxon>
        <taxon>Rhabditida</taxon>
        <taxon>Rhabditina</taxon>
        <taxon>Rhabditomorpha</taxon>
        <taxon>Rhabditoidea</taxon>
        <taxon>Rhabditidae</taxon>
        <taxon>Peloderinae</taxon>
        <taxon>Caenorhabditis</taxon>
    </lineage>
</organism>
<dbReference type="MEROPS" id="C67.A02"/>
<dbReference type="GO" id="GO:0061578">
    <property type="term" value="F:K63-linked deubiquitinase activity"/>
    <property type="evidence" value="ECO:0000318"/>
    <property type="project" value="GO_Central"/>
</dbReference>
<dbReference type="InterPro" id="IPR036859">
    <property type="entry name" value="CAP-Gly_dom_sf"/>
</dbReference>
<evidence type="ECO:0000256" key="3">
    <source>
        <dbReference type="ARBA" id="ARBA00004556"/>
    </source>
</evidence>
<dbReference type="Pfam" id="PF01302">
    <property type="entry name" value="CAP_GLY"/>
    <property type="match status" value="1"/>
</dbReference>
<reference evidence="17 18" key="2">
    <citation type="journal article" date="2011" name="PLoS Genet.">
        <title>Caenorhabditis briggsae recombinant inbred line genotypes reveal inter-strain incompatibility and the evolution of recombination.</title>
        <authorList>
            <person name="Ross J.A."/>
            <person name="Koboldt D.C."/>
            <person name="Staisch J.E."/>
            <person name="Chamberlin H.M."/>
            <person name="Gupta B.P."/>
            <person name="Miller R.D."/>
            <person name="Baird S.E."/>
            <person name="Haag E.S."/>
        </authorList>
    </citation>
    <scope>NUCLEOTIDE SEQUENCE [LARGE SCALE GENOMIC DNA]</scope>
    <source>
        <strain evidence="17 18">AF16</strain>
    </source>
</reference>
<dbReference type="GO" id="GO:0046872">
    <property type="term" value="F:metal ion binding"/>
    <property type="evidence" value="ECO:0007669"/>
    <property type="project" value="UniProtKB-KW"/>
</dbReference>
<dbReference type="InterPro" id="IPR017896">
    <property type="entry name" value="4Fe4S_Fe-S-bd"/>
</dbReference>
<feature type="region of interest" description="Disordered" evidence="14">
    <location>
        <begin position="727"/>
        <end position="746"/>
    </location>
</feature>